<accession>A0A1Z4JHP2</accession>
<name>A0A1Z4JHP2_LEPBY</name>
<dbReference type="Proteomes" id="UP000217895">
    <property type="component" value="Chromosome"/>
</dbReference>
<sequence length="121" mass="12266">MNPTGRIVGGGLVLIALLWILRIAGALPFSDRSINQVAAQVPQDRPPISDLDASRTTIANFNPPTTTQPLNPNGTTSGNGSSTIGDLANAPGTSTANSGTSTGSTTRPSGATTRPAIRGAW</sequence>
<gene>
    <name evidence="2" type="ORF">NIES2135_30890</name>
</gene>
<feature type="compositionally biased region" description="Low complexity" evidence="1">
    <location>
        <begin position="90"/>
        <end position="121"/>
    </location>
</feature>
<keyword evidence="3" id="KW-1185">Reference proteome</keyword>
<evidence type="ECO:0000256" key="1">
    <source>
        <dbReference type="SAM" id="MobiDB-lite"/>
    </source>
</evidence>
<feature type="compositionally biased region" description="Low complexity" evidence="1">
    <location>
        <begin position="60"/>
        <end position="83"/>
    </location>
</feature>
<evidence type="ECO:0000313" key="2">
    <source>
        <dbReference type="EMBL" id="BAY56259.1"/>
    </source>
</evidence>
<dbReference type="AlphaFoldDB" id="A0A1Z4JHP2"/>
<proteinExistence type="predicted"/>
<dbReference type="EMBL" id="AP018203">
    <property type="protein sequence ID" value="BAY56259.1"/>
    <property type="molecule type" value="Genomic_DNA"/>
</dbReference>
<evidence type="ECO:0000313" key="3">
    <source>
        <dbReference type="Proteomes" id="UP000217895"/>
    </source>
</evidence>
<organism evidence="2 3">
    <name type="scientific">Leptolyngbya boryana NIES-2135</name>
    <dbReference type="NCBI Taxonomy" id="1973484"/>
    <lineage>
        <taxon>Bacteria</taxon>
        <taxon>Bacillati</taxon>
        <taxon>Cyanobacteriota</taxon>
        <taxon>Cyanophyceae</taxon>
        <taxon>Leptolyngbyales</taxon>
        <taxon>Leptolyngbyaceae</taxon>
        <taxon>Leptolyngbya group</taxon>
        <taxon>Leptolyngbya</taxon>
    </lineage>
</organism>
<reference evidence="2 3" key="1">
    <citation type="submission" date="2017-06" db="EMBL/GenBank/DDBJ databases">
        <title>Genome sequencing of cyanobaciteial culture collection at National Institute for Environmental Studies (NIES).</title>
        <authorList>
            <person name="Hirose Y."/>
            <person name="Shimura Y."/>
            <person name="Fujisawa T."/>
            <person name="Nakamura Y."/>
            <person name="Kawachi M."/>
        </authorList>
    </citation>
    <scope>NUCLEOTIDE SEQUENCE [LARGE SCALE GENOMIC DNA]</scope>
    <source>
        <strain evidence="2 3">NIES-2135</strain>
    </source>
</reference>
<feature type="region of interest" description="Disordered" evidence="1">
    <location>
        <begin position="41"/>
        <end position="121"/>
    </location>
</feature>
<protein>
    <submittedName>
        <fullName evidence="2">Uncharacterized protein</fullName>
    </submittedName>
</protein>